<evidence type="ECO:0000256" key="6">
    <source>
        <dbReference type="ARBA" id="ARBA00023203"/>
    </source>
</evidence>
<dbReference type="InterPro" id="IPR051837">
    <property type="entry name" value="SortingNexin/PXDomain-PKLike"/>
</dbReference>
<dbReference type="OMA" id="FTQYAST"/>
<reference evidence="15" key="5">
    <citation type="submission" date="2025-09" db="UniProtKB">
        <authorList>
            <consortium name="Ensembl"/>
        </authorList>
    </citation>
    <scope>IDENTIFICATION</scope>
</reference>
<dbReference type="GO" id="GO:0008333">
    <property type="term" value="P:endosome to lysosome transport"/>
    <property type="evidence" value="ECO:0007669"/>
    <property type="project" value="TreeGrafter"/>
</dbReference>
<evidence type="ECO:0000259" key="13">
    <source>
        <dbReference type="PROSITE" id="PS50195"/>
    </source>
</evidence>
<feature type="compositionally biased region" description="Pro residues" evidence="11">
    <location>
        <begin position="495"/>
        <end position="504"/>
    </location>
</feature>
<protein>
    <recommendedName>
        <fullName evidence="9">PX domain-containing protein kinase-like protein</fullName>
    </recommendedName>
    <alternativeName>
        <fullName evidence="10">Modulator of Na,K-ATPase</fullName>
    </alternativeName>
</protein>
<dbReference type="PANTHER" id="PTHR22999">
    <property type="entry name" value="PX SERINE/THREONINE KINASE PXK"/>
    <property type="match status" value="1"/>
</dbReference>
<keyword evidence="5" id="KW-0472">Membrane</keyword>
<dbReference type="GO" id="GO:0004672">
    <property type="term" value="F:protein kinase activity"/>
    <property type="evidence" value="ECO:0007669"/>
    <property type="project" value="InterPro"/>
</dbReference>
<dbReference type="GeneTree" id="ENSGT00390000017669"/>
<evidence type="ECO:0000256" key="4">
    <source>
        <dbReference type="ARBA" id="ARBA00022490"/>
    </source>
</evidence>
<dbReference type="GO" id="GO:0043271">
    <property type="term" value="P:negative regulation of monoatomic ion transport"/>
    <property type="evidence" value="ECO:0007669"/>
    <property type="project" value="TreeGrafter"/>
</dbReference>
<evidence type="ECO:0000256" key="3">
    <source>
        <dbReference type="ARBA" id="ARBA00022475"/>
    </source>
</evidence>
<dbReference type="GO" id="GO:0003779">
    <property type="term" value="F:actin binding"/>
    <property type="evidence" value="ECO:0007669"/>
    <property type="project" value="UniProtKB-KW"/>
</dbReference>
<dbReference type="CDD" id="cd22062">
    <property type="entry name" value="WH2_DdVASP-like"/>
    <property type="match status" value="1"/>
</dbReference>
<evidence type="ECO:0000256" key="5">
    <source>
        <dbReference type="ARBA" id="ARBA00023136"/>
    </source>
</evidence>
<dbReference type="Pfam" id="PF00787">
    <property type="entry name" value="PX"/>
    <property type="match status" value="1"/>
</dbReference>
<evidence type="ECO:0000259" key="12">
    <source>
        <dbReference type="PROSITE" id="PS50011"/>
    </source>
</evidence>
<dbReference type="GO" id="GO:0005524">
    <property type="term" value="F:ATP binding"/>
    <property type="evidence" value="ECO:0007669"/>
    <property type="project" value="InterPro"/>
</dbReference>
<evidence type="ECO:0000259" key="14">
    <source>
        <dbReference type="PROSITE" id="PS51082"/>
    </source>
</evidence>
<dbReference type="GO" id="GO:0005769">
    <property type="term" value="C:early endosome"/>
    <property type="evidence" value="ECO:0007669"/>
    <property type="project" value="TreeGrafter"/>
</dbReference>
<accession>A0A4W4EWX9</accession>
<dbReference type="PROSITE" id="PS50011">
    <property type="entry name" value="PROTEIN_KINASE_DOM"/>
    <property type="match status" value="1"/>
</dbReference>
<keyword evidence="3" id="KW-1003">Cell membrane</keyword>
<dbReference type="InterPro" id="IPR011009">
    <property type="entry name" value="Kinase-like_dom_sf"/>
</dbReference>
<dbReference type="GO" id="GO:0045022">
    <property type="term" value="P:early endosome to late endosome transport"/>
    <property type="evidence" value="ECO:0007669"/>
    <property type="project" value="TreeGrafter"/>
</dbReference>
<feature type="compositionally biased region" description="Basic residues" evidence="11">
    <location>
        <begin position="457"/>
        <end position="468"/>
    </location>
</feature>
<evidence type="ECO:0000256" key="10">
    <source>
        <dbReference type="ARBA" id="ARBA00076739"/>
    </source>
</evidence>
<dbReference type="InterPro" id="IPR037903">
    <property type="entry name" value="MONaKA_PX"/>
</dbReference>
<dbReference type="InterPro" id="IPR001683">
    <property type="entry name" value="PX_dom"/>
</dbReference>
<dbReference type="GeneID" id="113580593"/>
<reference evidence="15" key="4">
    <citation type="submission" date="2025-08" db="UniProtKB">
        <authorList>
            <consortium name="Ensembl"/>
        </authorList>
    </citation>
    <scope>IDENTIFICATION</scope>
</reference>
<dbReference type="InterPro" id="IPR000719">
    <property type="entry name" value="Prot_kinase_dom"/>
</dbReference>
<dbReference type="CDD" id="cd06871">
    <property type="entry name" value="PX_MONaKA"/>
    <property type="match status" value="1"/>
</dbReference>
<keyword evidence="6" id="KW-0009">Actin-binding</keyword>
<evidence type="ECO:0000256" key="1">
    <source>
        <dbReference type="ARBA" id="ARBA00004202"/>
    </source>
</evidence>
<feature type="compositionally biased region" description="Basic residues" evidence="11">
    <location>
        <begin position="437"/>
        <end position="449"/>
    </location>
</feature>
<dbReference type="Pfam" id="PF00069">
    <property type="entry name" value="Pkinase"/>
    <property type="match status" value="1"/>
</dbReference>
<evidence type="ECO:0000313" key="15">
    <source>
        <dbReference type="Ensembl" id="ENSEEEP00000015822.2"/>
    </source>
</evidence>
<evidence type="ECO:0000256" key="2">
    <source>
        <dbReference type="ARBA" id="ARBA00004496"/>
    </source>
</evidence>
<dbReference type="GO" id="GO:0005886">
    <property type="term" value="C:plasma membrane"/>
    <property type="evidence" value="ECO:0007669"/>
    <property type="project" value="UniProtKB-SubCell"/>
</dbReference>
<feature type="compositionally biased region" description="Pro residues" evidence="11">
    <location>
        <begin position="512"/>
        <end position="521"/>
    </location>
</feature>
<dbReference type="FunFam" id="3.30.1520.10:FF:000010">
    <property type="entry name" value="PX domain-containing protein kinase-like protein isoform X6"/>
    <property type="match status" value="1"/>
</dbReference>
<feature type="domain" description="Protein kinase" evidence="12">
    <location>
        <begin position="149"/>
        <end position="443"/>
    </location>
</feature>
<keyword evidence="4" id="KW-0963">Cytoplasm</keyword>
<dbReference type="Gene3D" id="1.10.510.10">
    <property type="entry name" value="Transferase(Phosphotransferase) domain 1"/>
    <property type="match status" value="1"/>
</dbReference>
<comment type="similarity">
    <text evidence="7">Belongs to the protein kinase superfamily.</text>
</comment>
<evidence type="ECO:0000256" key="8">
    <source>
        <dbReference type="ARBA" id="ARBA00054468"/>
    </source>
</evidence>
<dbReference type="Pfam" id="PF02205">
    <property type="entry name" value="WH2"/>
    <property type="match status" value="1"/>
</dbReference>
<dbReference type="SUPFAM" id="SSF56112">
    <property type="entry name" value="Protein kinase-like (PK-like)"/>
    <property type="match status" value="1"/>
</dbReference>
<dbReference type="InterPro" id="IPR003124">
    <property type="entry name" value="WH2_dom"/>
</dbReference>
<proteinExistence type="inferred from homology"/>
<evidence type="ECO:0000256" key="7">
    <source>
        <dbReference type="ARBA" id="ARBA00038349"/>
    </source>
</evidence>
<dbReference type="SMART" id="SM00220">
    <property type="entry name" value="S_TKc"/>
    <property type="match status" value="1"/>
</dbReference>
<dbReference type="PANTHER" id="PTHR22999:SF40">
    <property type="entry name" value="PX DOMAIN-CONTAINING PROTEIN KINASE-LIKE PROTEIN"/>
    <property type="match status" value="1"/>
</dbReference>
<comment type="subcellular location">
    <subcellularLocation>
        <location evidence="1">Cell membrane</location>
        <topology evidence="1">Peripheral membrane protein</topology>
    </subcellularLocation>
    <subcellularLocation>
        <location evidence="2">Cytoplasm</location>
    </subcellularLocation>
</comment>
<dbReference type="AlphaFoldDB" id="A0A4W4EWX9"/>
<feature type="region of interest" description="Disordered" evidence="11">
    <location>
        <begin position="437"/>
        <end position="542"/>
    </location>
</feature>
<dbReference type="InterPro" id="IPR036871">
    <property type="entry name" value="PX_dom_sf"/>
</dbReference>
<dbReference type="STRING" id="8005.ENSEEEP00000015822"/>
<feature type="domain" description="WH2" evidence="14">
    <location>
        <begin position="539"/>
        <end position="558"/>
    </location>
</feature>
<dbReference type="Gene3D" id="3.30.1520.10">
    <property type="entry name" value="Phox-like domain"/>
    <property type="match status" value="1"/>
</dbReference>
<reference evidence="16" key="2">
    <citation type="journal article" date="2017" name="Sci. Adv.">
        <title>A tail of two voltages: Proteomic comparison of the three electric organs of the electric eel.</title>
        <authorList>
            <person name="Traeger L.L."/>
            <person name="Sabat G."/>
            <person name="Barrett-Wilt G.A."/>
            <person name="Wells G.B."/>
            <person name="Sussman M.R."/>
        </authorList>
    </citation>
    <scope>NUCLEOTIDE SEQUENCE [LARGE SCALE GENOMIC DNA]</scope>
</reference>
<gene>
    <name evidence="15" type="primary">PXK</name>
</gene>
<reference evidence="16" key="1">
    <citation type="journal article" date="2014" name="Science">
        <title>Nonhuman genetics. Genomic basis for the convergent evolution of electric organs.</title>
        <authorList>
            <person name="Gallant J.R."/>
            <person name="Traeger L.L."/>
            <person name="Volkening J.D."/>
            <person name="Moffett H."/>
            <person name="Chen P.H."/>
            <person name="Novina C.D."/>
            <person name="Phillips G.N.Jr."/>
            <person name="Anand R."/>
            <person name="Wells G.B."/>
            <person name="Pinch M."/>
            <person name="Guth R."/>
            <person name="Unguez G.A."/>
            <person name="Albert J.S."/>
            <person name="Zakon H.H."/>
            <person name="Samanta M.P."/>
            <person name="Sussman M.R."/>
        </authorList>
    </citation>
    <scope>NUCLEOTIDE SEQUENCE [LARGE SCALE GENOMIC DNA]</scope>
</reference>
<dbReference type="RefSeq" id="XP_026871062.2">
    <property type="nucleotide sequence ID" value="XM_027015261.2"/>
</dbReference>
<dbReference type="Ensembl" id="ENSEEET00000016004.2">
    <property type="protein sequence ID" value="ENSEEEP00000015822.2"/>
    <property type="gene ID" value="ENSEEEG00000007812.2"/>
</dbReference>
<dbReference type="PROSITE" id="PS51082">
    <property type="entry name" value="WH2"/>
    <property type="match status" value="1"/>
</dbReference>
<evidence type="ECO:0000256" key="11">
    <source>
        <dbReference type="SAM" id="MobiDB-lite"/>
    </source>
</evidence>
<dbReference type="SUPFAM" id="SSF64268">
    <property type="entry name" value="PX domain"/>
    <property type="match status" value="1"/>
</dbReference>
<dbReference type="Proteomes" id="UP000314983">
    <property type="component" value="Chromosome 20"/>
</dbReference>
<sequence length="568" mass="64681">MAFMEKPSAGKVLLDDTVSLTAVIETSQSLQSHTEYIIRVQRGVSTENSWTVIRRYSDFDMLNNSLLMSGLNLPLPPKKLIGNMDREFIAERQKGLQAYLNFLTQHHILSSCELVKKFLDANSYSANYTEIALQQVSMFFRSDPKWEVVEPLKDMGWRLRKRYFLVKNKEQIKERQVLIWVDFGPDKFLCDKDLQTTMKLLPSLTHPFICPVMFASTSESSALVIRMFNDKGTLRDHICKVKPKEPFLKKYCNPKKIQGLELQQIRTYGRQILEALKFLHDKGFPYGHLHASNIVIEDNTCKLLDIENSLLGLPSYYRPYVTQFRKINTTESIDIYSFGHLLYEMTYGRPPDAVPVDQYPSVAYMSVVSVLQSILTTEACKTGMPTVSQLLQTPLFSDVQQFNSEKPQFKITSKLKEALKSSKECLEKRLQEEQRAIHQHRRLTRAKSHHGSEEEKKRRKILARKKSRLSTYENDEDISVKYNNNNSGSGASSPPTCPSSPTPPAGVQQVTPPLPPPPPPSENESSPPFLHPPPVNGEGRSALLSSIQTFSKGRLKKAETNDRSCPHI</sequence>
<reference evidence="15" key="3">
    <citation type="submission" date="2020-05" db="EMBL/GenBank/DDBJ databases">
        <title>Electrophorus electricus (electric eel) genome, fEleEle1, primary haplotype.</title>
        <authorList>
            <person name="Myers G."/>
            <person name="Meyer A."/>
            <person name="Fedrigo O."/>
            <person name="Formenti G."/>
            <person name="Rhie A."/>
            <person name="Tracey A."/>
            <person name="Sims Y."/>
            <person name="Jarvis E.D."/>
        </authorList>
    </citation>
    <scope>NUCLEOTIDE SEQUENCE [LARGE SCALE GENOMIC DNA]</scope>
</reference>
<dbReference type="GO" id="GO:0006622">
    <property type="term" value="P:protein targeting to lysosome"/>
    <property type="evidence" value="ECO:0007669"/>
    <property type="project" value="TreeGrafter"/>
</dbReference>
<dbReference type="GO" id="GO:0005770">
    <property type="term" value="C:late endosome"/>
    <property type="evidence" value="ECO:0007669"/>
    <property type="project" value="TreeGrafter"/>
</dbReference>
<dbReference type="FunFam" id="1.10.510.10:FF:000830">
    <property type="entry name" value="PX domain-containing serine/threonine kinase"/>
    <property type="match status" value="1"/>
</dbReference>
<comment type="function">
    <text evidence="8">Binds to and modulates brain Na,K-ATPase subunits ATP1B1 and ATP1B3 and may thereby participate in the regulation of electrical excitability and synaptic transmission. May not display kinase activity.</text>
</comment>
<evidence type="ECO:0000313" key="16">
    <source>
        <dbReference type="Proteomes" id="UP000314983"/>
    </source>
</evidence>
<dbReference type="GO" id="GO:0035091">
    <property type="term" value="F:phosphatidylinositol binding"/>
    <property type="evidence" value="ECO:0007669"/>
    <property type="project" value="InterPro"/>
</dbReference>
<feature type="compositionally biased region" description="Low complexity" evidence="11">
    <location>
        <begin position="483"/>
        <end position="494"/>
    </location>
</feature>
<evidence type="ECO:0000256" key="9">
    <source>
        <dbReference type="ARBA" id="ARBA00069935"/>
    </source>
</evidence>
<organism evidence="15 16">
    <name type="scientific">Electrophorus electricus</name>
    <name type="common">Electric eel</name>
    <name type="synonym">Gymnotus electricus</name>
    <dbReference type="NCBI Taxonomy" id="8005"/>
    <lineage>
        <taxon>Eukaryota</taxon>
        <taxon>Metazoa</taxon>
        <taxon>Chordata</taxon>
        <taxon>Craniata</taxon>
        <taxon>Vertebrata</taxon>
        <taxon>Euteleostomi</taxon>
        <taxon>Actinopterygii</taxon>
        <taxon>Neopterygii</taxon>
        <taxon>Teleostei</taxon>
        <taxon>Ostariophysi</taxon>
        <taxon>Gymnotiformes</taxon>
        <taxon>Gymnotoidei</taxon>
        <taxon>Gymnotidae</taxon>
        <taxon>Electrophorus</taxon>
    </lineage>
</organism>
<name>A0A4W4EWX9_ELEEL</name>
<keyword evidence="16" id="KW-1185">Reference proteome</keyword>
<feature type="domain" description="PX" evidence="13">
    <location>
        <begin position="14"/>
        <end position="126"/>
    </location>
</feature>
<dbReference type="PROSITE" id="PS50195">
    <property type="entry name" value="PX"/>
    <property type="match status" value="1"/>
</dbReference>
<dbReference type="SMART" id="SM00312">
    <property type="entry name" value="PX"/>
    <property type="match status" value="1"/>
</dbReference>